<protein>
    <recommendedName>
        <fullName evidence="6">Fe2OG dioxygenase domain-containing protein</fullName>
    </recommendedName>
</protein>
<keyword evidence="4 5" id="KW-0408">Iron</keyword>
<dbReference type="PANTHER" id="PTHR47991">
    <property type="entry name" value="OXOGLUTARATE/IRON-DEPENDENT DIOXYGENASE"/>
    <property type="match status" value="1"/>
</dbReference>
<evidence type="ECO:0000313" key="7">
    <source>
        <dbReference type="EMBL" id="KAG2256357.1"/>
    </source>
</evidence>
<dbReference type="InterPro" id="IPR005123">
    <property type="entry name" value="Oxoglu/Fe-dep_dioxygenase_dom"/>
</dbReference>
<comment type="caution">
    <text evidence="7">The sequence shown here is derived from an EMBL/GenBank/DDBJ whole genome shotgun (WGS) entry which is preliminary data.</text>
</comment>
<dbReference type="InterPro" id="IPR044861">
    <property type="entry name" value="IPNS-like_FE2OG_OXY"/>
</dbReference>
<dbReference type="FunFam" id="2.60.120.330:FF:000001">
    <property type="entry name" value="Protein SRG1"/>
    <property type="match status" value="1"/>
</dbReference>
<evidence type="ECO:0000256" key="4">
    <source>
        <dbReference type="ARBA" id="ARBA00023004"/>
    </source>
</evidence>
<dbReference type="GO" id="GO:0046872">
    <property type="term" value="F:metal ion binding"/>
    <property type="evidence" value="ECO:0007669"/>
    <property type="project" value="UniProtKB-KW"/>
</dbReference>
<sequence>MEAKGESQHSSITVPSVQEMVKKKLTTTVPPRYVRSDLDKGEIDCDLRTEIPIIDMNLLCSLASMDAEIHKLDLACKEWGFFQLVNHGMETGFLDKFKSEIQDFFNLPMEEKKKLWQQPSEIEGFGHTFVVSEEQKLDWSDLFLLVMQPVHLRKPHLFPKLPLPFRDTLDTYSGEVKSITKILLSKMASALMITPHEMEKLFDDELRQTMRMNYYPPCPDPDQVIGLIPHSDSTGLTILLQVNEVEGLQIKKNGKWVPVKPLPNALLVNIGDVLEIITNGSYQSIEHRGVVSSEKERLSVAAFHNVGMGKEVGPVRSLVEKQKAAFFKSVTVEEYRKDLFTRKLDGKAYLDVMRI</sequence>
<accession>A0A8X7PSK0</accession>
<dbReference type="Gene3D" id="2.60.120.330">
    <property type="entry name" value="B-lactam Antibiotic, Isopenicillin N Synthase, Chain"/>
    <property type="match status" value="1"/>
</dbReference>
<evidence type="ECO:0000313" key="8">
    <source>
        <dbReference type="Proteomes" id="UP000886595"/>
    </source>
</evidence>
<dbReference type="Pfam" id="PF14226">
    <property type="entry name" value="DIOX_N"/>
    <property type="match status" value="1"/>
</dbReference>
<evidence type="ECO:0000256" key="2">
    <source>
        <dbReference type="ARBA" id="ARBA00022723"/>
    </source>
</evidence>
<organism evidence="7 8">
    <name type="scientific">Brassica carinata</name>
    <name type="common">Ethiopian mustard</name>
    <name type="synonym">Abyssinian cabbage</name>
    <dbReference type="NCBI Taxonomy" id="52824"/>
    <lineage>
        <taxon>Eukaryota</taxon>
        <taxon>Viridiplantae</taxon>
        <taxon>Streptophyta</taxon>
        <taxon>Embryophyta</taxon>
        <taxon>Tracheophyta</taxon>
        <taxon>Spermatophyta</taxon>
        <taxon>Magnoliopsida</taxon>
        <taxon>eudicotyledons</taxon>
        <taxon>Gunneridae</taxon>
        <taxon>Pentapetalae</taxon>
        <taxon>rosids</taxon>
        <taxon>malvids</taxon>
        <taxon>Brassicales</taxon>
        <taxon>Brassicaceae</taxon>
        <taxon>Brassiceae</taxon>
        <taxon>Brassica</taxon>
    </lineage>
</organism>
<gene>
    <name evidence="7" type="ORF">Bca52824_075651</name>
</gene>
<dbReference type="GO" id="GO:0016491">
    <property type="term" value="F:oxidoreductase activity"/>
    <property type="evidence" value="ECO:0007669"/>
    <property type="project" value="UniProtKB-KW"/>
</dbReference>
<dbReference type="OrthoDB" id="288590at2759"/>
<feature type="domain" description="Fe2OG dioxygenase" evidence="6">
    <location>
        <begin position="206"/>
        <end position="306"/>
    </location>
</feature>
<dbReference type="InterPro" id="IPR026992">
    <property type="entry name" value="DIOX_N"/>
</dbReference>
<keyword evidence="2 5" id="KW-0479">Metal-binding</keyword>
<dbReference type="Proteomes" id="UP000886595">
    <property type="component" value="Unassembled WGS sequence"/>
</dbReference>
<evidence type="ECO:0000256" key="1">
    <source>
        <dbReference type="ARBA" id="ARBA00008056"/>
    </source>
</evidence>
<dbReference type="Pfam" id="PF03171">
    <property type="entry name" value="2OG-FeII_Oxy"/>
    <property type="match status" value="1"/>
</dbReference>
<dbReference type="EMBL" id="JAAMPC010000015">
    <property type="protein sequence ID" value="KAG2256357.1"/>
    <property type="molecule type" value="Genomic_DNA"/>
</dbReference>
<dbReference type="InterPro" id="IPR027443">
    <property type="entry name" value="IPNS-like_sf"/>
</dbReference>
<evidence type="ECO:0000259" key="6">
    <source>
        <dbReference type="PROSITE" id="PS51471"/>
    </source>
</evidence>
<dbReference type="AlphaFoldDB" id="A0A8X7PSK0"/>
<name>A0A8X7PSK0_BRACI</name>
<dbReference type="InterPro" id="IPR050295">
    <property type="entry name" value="Plant_2OG-oxidoreductases"/>
</dbReference>
<keyword evidence="8" id="KW-1185">Reference proteome</keyword>
<dbReference type="PROSITE" id="PS51471">
    <property type="entry name" value="FE2OG_OXY"/>
    <property type="match status" value="1"/>
</dbReference>
<keyword evidence="3 5" id="KW-0560">Oxidoreductase</keyword>
<comment type="similarity">
    <text evidence="1 5">Belongs to the iron/ascorbate-dependent oxidoreductase family.</text>
</comment>
<dbReference type="SUPFAM" id="SSF51197">
    <property type="entry name" value="Clavaminate synthase-like"/>
    <property type="match status" value="1"/>
</dbReference>
<evidence type="ECO:0000256" key="5">
    <source>
        <dbReference type="RuleBase" id="RU003682"/>
    </source>
</evidence>
<reference evidence="7 8" key="1">
    <citation type="submission" date="2020-02" db="EMBL/GenBank/DDBJ databases">
        <authorList>
            <person name="Ma Q."/>
            <person name="Huang Y."/>
            <person name="Song X."/>
            <person name="Pei D."/>
        </authorList>
    </citation>
    <scope>NUCLEOTIDE SEQUENCE [LARGE SCALE GENOMIC DNA]</scope>
    <source>
        <strain evidence="7">Sxm20200214</strain>
        <tissue evidence="7">Leaf</tissue>
    </source>
</reference>
<proteinExistence type="inferred from homology"/>
<evidence type="ECO:0000256" key="3">
    <source>
        <dbReference type="ARBA" id="ARBA00023002"/>
    </source>
</evidence>